<dbReference type="EMBL" id="AWWV01014456">
    <property type="protein sequence ID" value="OMO56814.1"/>
    <property type="molecule type" value="Genomic_DNA"/>
</dbReference>
<organism evidence="2 3">
    <name type="scientific">Corchorus capsularis</name>
    <name type="common">Jute</name>
    <dbReference type="NCBI Taxonomy" id="210143"/>
    <lineage>
        <taxon>Eukaryota</taxon>
        <taxon>Viridiplantae</taxon>
        <taxon>Streptophyta</taxon>
        <taxon>Embryophyta</taxon>
        <taxon>Tracheophyta</taxon>
        <taxon>Spermatophyta</taxon>
        <taxon>Magnoliopsida</taxon>
        <taxon>eudicotyledons</taxon>
        <taxon>Gunneridae</taxon>
        <taxon>Pentapetalae</taxon>
        <taxon>rosids</taxon>
        <taxon>malvids</taxon>
        <taxon>Malvales</taxon>
        <taxon>Malvaceae</taxon>
        <taxon>Grewioideae</taxon>
        <taxon>Apeibeae</taxon>
        <taxon>Corchorus</taxon>
    </lineage>
</organism>
<name>A0A1R3GFF4_COCAP</name>
<dbReference type="Gramene" id="OMO56814">
    <property type="protein sequence ID" value="OMO56814"/>
    <property type="gene ID" value="CCACVL1_26253"/>
</dbReference>
<evidence type="ECO:0000256" key="1">
    <source>
        <dbReference type="SAM" id="MobiDB-lite"/>
    </source>
</evidence>
<evidence type="ECO:0000313" key="2">
    <source>
        <dbReference type="EMBL" id="OMO56814.1"/>
    </source>
</evidence>
<feature type="compositionally biased region" description="Basic and acidic residues" evidence="1">
    <location>
        <begin position="47"/>
        <end position="56"/>
    </location>
</feature>
<feature type="compositionally biased region" description="Polar residues" evidence="1">
    <location>
        <begin position="61"/>
        <end position="74"/>
    </location>
</feature>
<evidence type="ECO:0000313" key="3">
    <source>
        <dbReference type="Proteomes" id="UP000188268"/>
    </source>
</evidence>
<keyword evidence="3" id="KW-1185">Reference proteome</keyword>
<accession>A0A1R3GFF4</accession>
<proteinExistence type="predicted"/>
<comment type="caution">
    <text evidence="2">The sequence shown here is derived from an EMBL/GenBank/DDBJ whole genome shotgun (WGS) entry which is preliminary data.</text>
</comment>
<protein>
    <submittedName>
        <fullName evidence="2">Uncharacterized protein</fullName>
    </submittedName>
</protein>
<feature type="region of interest" description="Disordered" evidence="1">
    <location>
        <begin position="1"/>
        <end position="74"/>
    </location>
</feature>
<gene>
    <name evidence="2" type="ORF">CCACVL1_26253</name>
</gene>
<sequence>MEELTRENVVTMKKEGNLEEKGDSKRKETWQYKNKPRREGGCNCVSQEKRHVEQKGLGKSKPQNNPTRDGGSTP</sequence>
<dbReference type="Proteomes" id="UP000188268">
    <property type="component" value="Unassembled WGS sequence"/>
</dbReference>
<dbReference type="AlphaFoldDB" id="A0A1R3GFF4"/>
<reference evidence="2 3" key="1">
    <citation type="submission" date="2013-09" db="EMBL/GenBank/DDBJ databases">
        <title>Corchorus capsularis genome sequencing.</title>
        <authorList>
            <person name="Alam M."/>
            <person name="Haque M.S."/>
            <person name="Islam M.S."/>
            <person name="Emdad E.M."/>
            <person name="Islam M.M."/>
            <person name="Ahmed B."/>
            <person name="Halim A."/>
            <person name="Hossen Q.M.M."/>
            <person name="Hossain M.Z."/>
            <person name="Ahmed R."/>
            <person name="Khan M.M."/>
            <person name="Islam R."/>
            <person name="Rashid M.M."/>
            <person name="Khan S.A."/>
            <person name="Rahman M.S."/>
            <person name="Alam M."/>
        </authorList>
    </citation>
    <scope>NUCLEOTIDE SEQUENCE [LARGE SCALE GENOMIC DNA]</scope>
    <source>
        <strain evidence="3">cv. CVL-1</strain>
        <tissue evidence="2">Whole seedling</tissue>
    </source>
</reference>
<feature type="compositionally biased region" description="Basic and acidic residues" evidence="1">
    <location>
        <begin position="1"/>
        <end position="30"/>
    </location>
</feature>